<dbReference type="RefSeq" id="WP_201347901.1">
    <property type="nucleotide sequence ID" value="NZ_AP014546.1"/>
</dbReference>
<evidence type="ECO:0000313" key="3">
    <source>
        <dbReference type="Proteomes" id="UP000595332"/>
    </source>
</evidence>
<dbReference type="Proteomes" id="UP000595332">
    <property type="component" value="Chromosome"/>
</dbReference>
<organism evidence="2 3">
    <name type="scientific">Neptunomonas japonica JAMM 1380</name>
    <dbReference type="NCBI Taxonomy" id="1441457"/>
    <lineage>
        <taxon>Bacteria</taxon>
        <taxon>Pseudomonadati</taxon>
        <taxon>Pseudomonadota</taxon>
        <taxon>Gammaproteobacteria</taxon>
        <taxon>Oceanospirillales</taxon>
        <taxon>Oceanospirillaceae</taxon>
        <taxon>Neptunomonas</taxon>
    </lineage>
</organism>
<accession>A0A7R6PBI7</accession>
<evidence type="ECO:0008006" key="4">
    <source>
        <dbReference type="Google" id="ProtNLM"/>
    </source>
</evidence>
<dbReference type="KEGG" id="njp:NEJAP_2797"/>
<feature type="transmembrane region" description="Helical" evidence="1">
    <location>
        <begin position="6"/>
        <end position="27"/>
    </location>
</feature>
<dbReference type="NCBIfam" id="TIGR02532">
    <property type="entry name" value="IV_pilin_GFxxxE"/>
    <property type="match status" value="1"/>
</dbReference>
<dbReference type="AlphaFoldDB" id="A0A7R6PBI7"/>
<dbReference type="PROSITE" id="PS00409">
    <property type="entry name" value="PROKAR_NTER_METHYL"/>
    <property type="match status" value="1"/>
</dbReference>
<evidence type="ECO:0000256" key="1">
    <source>
        <dbReference type="SAM" id="Phobius"/>
    </source>
</evidence>
<protein>
    <recommendedName>
        <fullName evidence="4">Prepilin-type N-terminal cleavage/methylation domain-containing protein</fullName>
    </recommendedName>
</protein>
<gene>
    <name evidence="2" type="ORF">NEJAP_2797</name>
</gene>
<dbReference type="SUPFAM" id="SSF54523">
    <property type="entry name" value="Pili subunits"/>
    <property type="match status" value="1"/>
</dbReference>
<dbReference type="Gene3D" id="3.30.700.10">
    <property type="entry name" value="Glycoprotein, Type 4 Pilin"/>
    <property type="match status" value="1"/>
</dbReference>
<name>A0A7R6PBI7_9GAMM</name>
<sequence length="169" mass="17946">MKQGGFTLIELVTVIALLGILSAVALPRFIDVTDDAREAVSSATLGSFNTSLSLARSAWFAKGANLTSLTMDGTTYDYSAQGWPTGSILNSAGCSEVWRDLLQSAPSIGEWGSITIGDTDWISFGNTNLCLFLQPQGNTINAAIDPYIIYYFTNVGTLSAGTVTTVNFP</sequence>
<dbReference type="EMBL" id="AP014546">
    <property type="protein sequence ID" value="BBB30738.1"/>
    <property type="molecule type" value="Genomic_DNA"/>
</dbReference>
<dbReference type="InterPro" id="IPR045584">
    <property type="entry name" value="Pilin-like"/>
</dbReference>
<evidence type="ECO:0000313" key="2">
    <source>
        <dbReference type="EMBL" id="BBB30738.1"/>
    </source>
</evidence>
<reference evidence="2 3" key="1">
    <citation type="journal article" date="2008" name="Int. J. Syst. Evol. Microbiol.">
        <title>Neptunomonas japonica sp. nov., an Osedax japonicus symbiont-like bacterium isolated from sediment adjacent to sperm whale carcasses off Kagoshima, Japan.</title>
        <authorList>
            <person name="Miyazaki M."/>
            <person name="Nogi Y."/>
            <person name="Fujiwara Y."/>
            <person name="Kawato M."/>
            <person name="Kubokawa K."/>
            <person name="Horikoshi K."/>
        </authorList>
    </citation>
    <scope>NUCLEOTIDE SEQUENCE [LARGE SCALE GENOMIC DNA]</scope>
    <source>
        <strain evidence="2 3">JAMM 1380</strain>
    </source>
</reference>
<dbReference type="InterPro" id="IPR012902">
    <property type="entry name" value="N_methyl_site"/>
</dbReference>
<keyword evidence="1" id="KW-0472">Membrane</keyword>
<keyword evidence="1" id="KW-1133">Transmembrane helix</keyword>
<dbReference type="Pfam" id="PF07963">
    <property type="entry name" value="N_methyl"/>
    <property type="match status" value="1"/>
</dbReference>
<keyword evidence="1" id="KW-0812">Transmembrane</keyword>
<proteinExistence type="predicted"/>
<keyword evidence="3" id="KW-1185">Reference proteome</keyword>